<reference evidence="2" key="1">
    <citation type="submission" date="2020-10" db="EMBL/GenBank/DDBJ databases">
        <authorList>
            <person name="Castelo-Branco R."/>
            <person name="Eusebio N."/>
            <person name="Adriana R."/>
            <person name="Vieira A."/>
            <person name="Brugerolle De Fraissinette N."/>
            <person name="Rezende De Castro R."/>
            <person name="Schneider M.P."/>
            <person name="Vasconcelos V."/>
            <person name="Leao P.N."/>
        </authorList>
    </citation>
    <scope>NUCLEOTIDE SEQUENCE</scope>
    <source>
        <strain evidence="2">LEGE 11467</strain>
    </source>
</reference>
<comment type="caution">
    <text evidence="2">The sequence shown here is derived from an EMBL/GenBank/DDBJ whole genome shotgun (WGS) entry which is preliminary data.</text>
</comment>
<gene>
    <name evidence="2" type="ORF">IQ235_15895</name>
</gene>
<dbReference type="AlphaFoldDB" id="A0A928VY53"/>
<evidence type="ECO:0000256" key="1">
    <source>
        <dbReference type="SAM" id="Phobius"/>
    </source>
</evidence>
<keyword evidence="1" id="KW-1133">Transmembrane helix</keyword>
<name>A0A928VY53_9CYAN</name>
<dbReference type="EMBL" id="JADEXN010000325">
    <property type="protein sequence ID" value="MBE9042261.1"/>
    <property type="molecule type" value="Genomic_DNA"/>
</dbReference>
<feature type="transmembrane region" description="Helical" evidence="1">
    <location>
        <begin position="33"/>
        <end position="53"/>
    </location>
</feature>
<organism evidence="2 3">
    <name type="scientific">Zarconia navalis LEGE 11467</name>
    <dbReference type="NCBI Taxonomy" id="1828826"/>
    <lineage>
        <taxon>Bacteria</taxon>
        <taxon>Bacillati</taxon>
        <taxon>Cyanobacteriota</taxon>
        <taxon>Cyanophyceae</taxon>
        <taxon>Oscillatoriophycideae</taxon>
        <taxon>Oscillatoriales</taxon>
        <taxon>Oscillatoriales incertae sedis</taxon>
        <taxon>Zarconia</taxon>
        <taxon>Zarconia navalis</taxon>
    </lineage>
</organism>
<evidence type="ECO:0000313" key="3">
    <source>
        <dbReference type="Proteomes" id="UP000621799"/>
    </source>
</evidence>
<feature type="transmembrane region" description="Helical" evidence="1">
    <location>
        <begin position="5"/>
        <end position="21"/>
    </location>
</feature>
<accession>A0A928VY53</accession>
<sequence>MSYLIGLGVFLVYGGGVWKFWKGFHRTNFERGFGNQLTLALLWPVLVVVNSSYRKNFSKALKAGR</sequence>
<dbReference type="Proteomes" id="UP000621799">
    <property type="component" value="Unassembled WGS sequence"/>
</dbReference>
<proteinExistence type="predicted"/>
<evidence type="ECO:0000313" key="2">
    <source>
        <dbReference type="EMBL" id="MBE9042261.1"/>
    </source>
</evidence>
<keyword evidence="3" id="KW-1185">Reference proteome</keyword>
<dbReference type="RefSeq" id="WP_264322430.1">
    <property type="nucleotide sequence ID" value="NZ_JADEXN010000325.1"/>
</dbReference>
<keyword evidence="1" id="KW-0472">Membrane</keyword>
<keyword evidence="1" id="KW-0812">Transmembrane</keyword>
<protein>
    <submittedName>
        <fullName evidence="2">Uncharacterized protein</fullName>
    </submittedName>
</protein>